<comment type="caution">
    <text evidence="1">The sequence shown here is derived from an EMBL/GenBank/DDBJ whole genome shotgun (WGS) entry which is preliminary data.</text>
</comment>
<name>A0A6L9KZY3_9BACT</name>
<dbReference type="EMBL" id="JAAFZH010000001">
    <property type="protein sequence ID" value="NDU93815.1"/>
    <property type="molecule type" value="Genomic_DNA"/>
</dbReference>
<dbReference type="Proteomes" id="UP000474175">
    <property type="component" value="Unassembled WGS sequence"/>
</dbReference>
<protein>
    <submittedName>
        <fullName evidence="1">Uncharacterized protein</fullName>
    </submittedName>
</protein>
<dbReference type="RefSeq" id="WP_163942481.1">
    <property type="nucleotide sequence ID" value="NZ_JAAFZH010000001.1"/>
</dbReference>
<accession>A0A6L9KZY3</accession>
<evidence type="ECO:0000313" key="2">
    <source>
        <dbReference type="Proteomes" id="UP000474175"/>
    </source>
</evidence>
<keyword evidence="2" id="KW-1185">Reference proteome</keyword>
<gene>
    <name evidence="1" type="ORF">GK108_02945</name>
</gene>
<evidence type="ECO:0000313" key="1">
    <source>
        <dbReference type="EMBL" id="NDU93815.1"/>
    </source>
</evidence>
<sequence length="51" mass="5856">MVRATVNGRAILLRYWQDPCQSLLLKWIIVRAIGYPKMPDYSTSVSNVAFL</sequence>
<proteinExistence type="predicted"/>
<reference evidence="1 2" key="1">
    <citation type="submission" date="2020-02" db="EMBL/GenBank/DDBJ databases">
        <title>Draft genome sequence of two Spirosoma agri KCTC 52727 and Spirosoma terrae KCTC 52035.</title>
        <authorList>
            <person name="Rojas J."/>
            <person name="Ambika Manirajan B."/>
            <person name="Suarez C."/>
            <person name="Ratering S."/>
            <person name="Schnell S."/>
        </authorList>
    </citation>
    <scope>NUCLEOTIDE SEQUENCE [LARGE SCALE GENOMIC DNA]</scope>
    <source>
        <strain evidence="1 2">KCTC 52035</strain>
    </source>
</reference>
<dbReference type="AlphaFoldDB" id="A0A6L9KZY3"/>
<organism evidence="1 2">
    <name type="scientific">Spirosoma terrae</name>
    <dbReference type="NCBI Taxonomy" id="1968276"/>
    <lineage>
        <taxon>Bacteria</taxon>
        <taxon>Pseudomonadati</taxon>
        <taxon>Bacteroidota</taxon>
        <taxon>Cytophagia</taxon>
        <taxon>Cytophagales</taxon>
        <taxon>Cytophagaceae</taxon>
        <taxon>Spirosoma</taxon>
    </lineage>
</organism>